<evidence type="ECO:0000313" key="2">
    <source>
        <dbReference type="EMBL" id="KAJ1115871.1"/>
    </source>
</evidence>
<gene>
    <name evidence="2" type="ORF">NDU88_004092</name>
</gene>
<name>A0AAV7NK25_PLEWA</name>
<dbReference type="Proteomes" id="UP001066276">
    <property type="component" value="Chromosome 8"/>
</dbReference>
<evidence type="ECO:0000313" key="3">
    <source>
        <dbReference type="Proteomes" id="UP001066276"/>
    </source>
</evidence>
<accession>A0AAV7NK25</accession>
<comment type="caution">
    <text evidence="2">The sequence shown here is derived from an EMBL/GenBank/DDBJ whole genome shotgun (WGS) entry which is preliminary data.</text>
</comment>
<dbReference type="EMBL" id="JANPWB010000012">
    <property type="protein sequence ID" value="KAJ1115871.1"/>
    <property type="molecule type" value="Genomic_DNA"/>
</dbReference>
<reference evidence="2" key="1">
    <citation type="journal article" date="2022" name="bioRxiv">
        <title>Sequencing and chromosome-scale assembly of the giantPleurodeles waltlgenome.</title>
        <authorList>
            <person name="Brown T."/>
            <person name="Elewa A."/>
            <person name="Iarovenko S."/>
            <person name="Subramanian E."/>
            <person name="Araus A.J."/>
            <person name="Petzold A."/>
            <person name="Susuki M."/>
            <person name="Suzuki K.-i.T."/>
            <person name="Hayashi T."/>
            <person name="Toyoda A."/>
            <person name="Oliveira C."/>
            <person name="Osipova E."/>
            <person name="Leigh N.D."/>
            <person name="Simon A."/>
            <person name="Yun M.H."/>
        </authorList>
    </citation>
    <scope>NUCLEOTIDE SEQUENCE</scope>
    <source>
        <strain evidence="2">20211129_DDA</strain>
        <tissue evidence="2">Liver</tissue>
    </source>
</reference>
<proteinExistence type="predicted"/>
<feature type="compositionally biased region" description="Basic and acidic residues" evidence="1">
    <location>
        <begin position="44"/>
        <end position="56"/>
    </location>
</feature>
<organism evidence="2 3">
    <name type="scientific">Pleurodeles waltl</name>
    <name type="common">Iberian ribbed newt</name>
    <dbReference type="NCBI Taxonomy" id="8319"/>
    <lineage>
        <taxon>Eukaryota</taxon>
        <taxon>Metazoa</taxon>
        <taxon>Chordata</taxon>
        <taxon>Craniata</taxon>
        <taxon>Vertebrata</taxon>
        <taxon>Euteleostomi</taxon>
        <taxon>Amphibia</taxon>
        <taxon>Batrachia</taxon>
        <taxon>Caudata</taxon>
        <taxon>Salamandroidea</taxon>
        <taxon>Salamandridae</taxon>
        <taxon>Pleurodelinae</taxon>
        <taxon>Pleurodeles</taxon>
    </lineage>
</organism>
<dbReference type="AlphaFoldDB" id="A0AAV7NK25"/>
<evidence type="ECO:0000256" key="1">
    <source>
        <dbReference type="SAM" id="MobiDB-lite"/>
    </source>
</evidence>
<sequence>MMCTENMCTEKCAQRTTEEGCTGLVDTAFEDVHLRGIEAGWMERQIRDEMQKKGQQETEEADTSDHGGQQTKSVSGRSQETIDPMERETSWRTQRQSHPSRDVALAGTGQHTQP</sequence>
<protein>
    <submittedName>
        <fullName evidence="2">Uncharacterized protein</fullName>
    </submittedName>
</protein>
<keyword evidence="3" id="KW-1185">Reference proteome</keyword>
<feature type="region of interest" description="Disordered" evidence="1">
    <location>
        <begin position="42"/>
        <end position="114"/>
    </location>
</feature>
<feature type="compositionally biased region" description="Polar residues" evidence="1">
    <location>
        <begin position="66"/>
        <end position="81"/>
    </location>
</feature>